<dbReference type="RefSeq" id="XP_015274569.1">
    <property type="nucleotide sequence ID" value="XM_015419083.1"/>
</dbReference>
<feature type="non-terminal residue" evidence="2">
    <location>
        <position position="100"/>
    </location>
</feature>
<dbReference type="GeneID" id="107117052"/>
<proteinExistence type="predicted"/>
<name>A0ABM1KLI2_GEKJA</name>
<protein>
    <submittedName>
        <fullName evidence="2">WD repeat-containing protein 92-like</fullName>
    </submittedName>
</protein>
<dbReference type="Gene3D" id="2.130.10.10">
    <property type="entry name" value="YVTN repeat-like/Quinoprotein amine dehydrogenase"/>
    <property type="match status" value="1"/>
</dbReference>
<dbReference type="Proteomes" id="UP000694871">
    <property type="component" value="Unplaced"/>
</dbReference>
<evidence type="ECO:0000313" key="2">
    <source>
        <dbReference type="RefSeq" id="XP_015274569.1"/>
    </source>
</evidence>
<organism evidence="1 2">
    <name type="scientific">Gekko japonicus</name>
    <name type="common">Schlegel's Japanese gecko</name>
    <dbReference type="NCBI Taxonomy" id="146911"/>
    <lineage>
        <taxon>Eukaryota</taxon>
        <taxon>Metazoa</taxon>
        <taxon>Chordata</taxon>
        <taxon>Craniata</taxon>
        <taxon>Vertebrata</taxon>
        <taxon>Euteleostomi</taxon>
        <taxon>Lepidosauria</taxon>
        <taxon>Squamata</taxon>
        <taxon>Bifurcata</taxon>
        <taxon>Gekkota</taxon>
        <taxon>Gekkonidae</taxon>
        <taxon>Gekkoninae</taxon>
        <taxon>Gekko</taxon>
    </lineage>
</organism>
<dbReference type="InterPro" id="IPR015943">
    <property type="entry name" value="WD40/YVTN_repeat-like_dom_sf"/>
</dbReference>
<sequence>MSSSPPPPPLEKPQVIAHAQQGLSYTAFECKWVPCSARLLCLGSFPRGTGVIELYELQGGRLRLLRQIEKSKPIKCGTFGASSLQQRYLATGDFGGNLNI</sequence>
<keyword evidence="1" id="KW-1185">Reference proteome</keyword>
<evidence type="ECO:0000313" key="1">
    <source>
        <dbReference type="Proteomes" id="UP000694871"/>
    </source>
</evidence>
<reference evidence="2" key="1">
    <citation type="submission" date="2025-08" db="UniProtKB">
        <authorList>
            <consortium name="RefSeq"/>
        </authorList>
    </citation>
    <scope>IDENTIFICATION</scope>
</reference>
<gene>
    <name evidence="2" type="primary">LOC107117052</name>
</gene>
<accession>A0ABM1KLI2</accession>